<dbReference type="Pfam" id="PF03171">
    <property type="entry name" value="2OG-FeII_Oxy"/>
    <property type="match status" value="1"/>
</dbReference>
<sequence length="318" mass="34765">MHEAILDVDLLAFERGDADARDAVVDGVRRSLASGFVYTSSDLPVDLLDTAYGLLQRFFALEADTKRRFRAPGSSGQTGYTEVLVETAAGNDQPDWKEMLNWSEPLPPGHPLRLRFPSLYPEQVLPEDAVPGITAVLGEFHRAIADLQRRFLRVIAVGMGCAEGFFEEMVREAPTLTRALRYPPMAQAPGQGHVWAAAHGDINLITALPRATGPGLQVHVAGQWVEADPPEGRVIINTGLMLERLSNGRIPTGWHRVVAPPGATGERHSVVQFCHARPWTVLAPVPSCCGPDQPQRYSAISAADALEEVLYRINLLEN</sequence>
<evidence type="ECO:0000256" key="6">
    <source>
        <dbReference type="RuleBase" id="RU003682"/>
    </source>
</evidence>
<dbReference type="SUPFAM" id="SSF51197">
    <property type="entry name" value="Clavaminate synthase-like"/>
    <property type="match status" value="1"/>
</dbReference>
<evidence type="ECO:0000256" key="1">
    <source>
        <dbReference type="ARBA" id="ARBA00004792"/>
    </source>
</evidence>
<dbReference type="PANTHER" id="PTHR10209:SF881">
    <property type="entry name" value="FI07970P-RELATED"/>
    <property type="match status" value="1"/>
</dbReference>
<comment type="caution">
    <text evidence="8">The sequence shown here is derived from an EMBL/GenBank/DDBJ whole genome shotgun (WGS) entry which is preliminary data.</text>
</comment>
<dbReference type="Proteomes" id="UP000238218">
    <property type="component" value="Unassembled WGS sequence"/>
</dbReference>
<keyword evidence="5 6" id="KW-0408">Iron</keyword>
<reference evidence="8 9" key="2">
    <citation type="submission" date="2018-03" db="EMBL/GenBank/DDBJ databases">
        <title>The ancient ancestry and fast evolution of plastids.</title>
        <authorList>
            <person name="Moore K.R."/>
            <person name="Magnabosco C."/>
            <person name="Momper L."/>
            <person name="Gold D.A."/>
            <person name="Bosak T."/>
            <person name="Fournier G.P."/>
        </authorList>
    </citation>
    <scope>NUCLEOTIDE SEQUENCE [LARGE SCALE GENOMIC DNA]</scope>
    <source>
        <strain evidence="8 9">CCALA 015</strain>
    </source>
</reference>
<evidence type="ECO:0000256" key="2">
    <source>
        <dbReference type="ARBA" id="ARBA00008056"/>
    </source>
</evidence>
<comment type="similarity">
    <text evidence="2 6">Belongs to the iron/ascorbate-dependent oxidoreductase family.</text>
</comment>
<organism evidence="8 9">
    <name type="scientific">Aphanothece cf. minutissima CCALA 015</name>
    <dbReference type="NCBI Taxonomy" id="2107695"/>
    <lineage>
        <taxon>Bacteria</taxon>
        <taxon>Bacillati</taxon>
        <taxon>Cyanobacteriota</taxon>
        <taxon>Cyanophyceae</taxon>
        <taxon>Oscillatoriophycideae</taxon>
        <taxon>Chroococcales</taxon>
        <taxon>Aphanothecaceae</taxon>
        <taxon>Aphanothece</taxon>
    </lineage>
</organism>
<dbReference type="EMBL" id="PVWP01000012">
    <property type="protein sequence ID" value="PSB36099.1"/>
    <property type="molecule type" value="Genomic_DNA"/>
</dbReference>
<evidence type="ECO:0000313" key="8">
    <source>
        <dbReference type="EMBL" id="PSB36099.1"/>
    </source>
</evidence>
<dbReference type="InterPro" id="IPR027443">
    <property type="entry name" value="IPNS-like_sf"/>
</dbReference>
<dbReference type="InterPro" id="IPR044861">
    <property type="entry name" value="IPNS-like_FE2OG_OXY"/>
</dbReference>
<dbReference type="Gene3D" id="2.60.120.330">
    <property type="entry name" value="B-lactam Antibiotic, Isopenicillin N Synthase, Chain"/>
    <property type="match status" value="1"/>
</dbReference>
<gene>
    <name evidence="8" type="ORF">C7B81_15090</name>
</gene>
<evidence type="ECO:0000256" key="5">
    <source>
        <dbReference type="ARBA" id="ARBA00023004"/>
    </source>
</evidence>
<dbReference type="PROSITE" id="PS51471">
    <property type="entry name" value="FE2OG_OXY"/>
    <property type="match status" value="1"/>
</dbReference>
<keyword evidence="4 6" id="KW-0560">Oxidoreductase</keyword>
<dbReference type="RefSeq" id="WP_106222862.1">
    <property type="nucleotide sequence ID" value="NZ_PVWP01000012.1"/>
</dbReference>
<protein>
    <submittedName>
        <fullName evidence="8">Isopenicillin N synthase family oxygenase</fullName>
    </submittedName>
</protein>
<feature type="domain" description="Fe2OG dioxygenase" evidence="7">
    <location>
        <begin position="171"/>
        <end position="276"/>
    </location>
</feature>
<reference evidence="8 9" key="1">
    <citation type="submission" date="2018-02" db="EMBL/GenBank/DDBJ databases">
        <authorList>
            <person name="Moore K."/>
            <person name="Momper L."/>
        </authorList>
    </citation>
    <scope>NUCLEOTIDE SEQUENCE [LARGE SCALE GENOMIC DNA]</scope>
    <source>
        <strain evidence="8 9">CCALA 015</strain>
    </source>
</reference>
<comment type="pathway">
    <text evidence="1">Antibiotic biosynthesis.</text>
</comment>
<evidence type="ECO:0000259" key="7">
    <source>
        <dbReference type="PROSITE" id="PS51471"/>
    </source>
</evidence>
<dbReference type="InterPro" id="IPR005123">
    <property type="entry name" value="Oxoglu/Fe-dep_dioxygenase_dom"/>
</dbReference>
<name>A0ABX5F6U1_9CHRO</name>
<proteinExistence type="inferred from homology"/>
<accession>A0ABX5F6U1</accession>
<keyword evidence="9" id="KW-1185">Reference proteome</keyword>
<keyword evidence="3 6" id="KW-0479">Metal-binding</keyword>
<evidence type="ECO:0000256" key="4">
    <source>
        <dbReference type="ARBA" id="ARBA00023002"/>
    </source>
</evidence>
<dbReference type="Pfam" id="PF14226">
    <property type="entry name" value="DIOX_N"/>
    <property type="match status" value="1"/>
</dbReference>
<evidence type="ECO:0000313" key="9">
    <source>
        <dbReference type="Proteomes" id="UP000238218"/>
    </source>
</evidence>
<dbReference type="PANTHER" id="PTHR10209">
    <property type="entry name" value="OXIDOREDUCTASE, 2OG-FE II OXYGENASE FAMILY PROTEIN"/>
    <property type="match status" value="1"/>
</dbReference>
<evidence type="ECO:0000256" key="3">
    <source>
        <dbReference type="ARBA" id="ARBA00022723"/>
    </source>
</evidence>
<dbReference type="InterPro" id="IPR026992">
    <property type="entry name" value="DIOX_N"/>
</dbReference>